<keyword evidence="3" id="KW-1185">Reference proteome</keyword>
<evidence type="ECO:0000313" key="2">
    <source>
        <dbReference type="EMBL" id="KDN49613.1"/>
    </source>
</evidence>
<feature type="transmembrane region" description="Helical" evidence="1">
    <location>
        <begin position="30"/>
        <end position="52"/>
    </location>
</feature>
<reference evidence="2 3" key="1">
    <citation type="submission" date="2014-05" db="EMBL/GenBank/DDBJ databases">
        <title>Draft genome sequence of a rare smut relative, Tilletiaria anomala UBC 951.</title>
        <authorList>
            <consortium name="DOE Joint Genome Institute"/>
            <person name="Toome M."/>
            <person name="Kuo A."/>
            <person name="Henrissat B."/>
            <person name="Lipzen A."/>
            <person name="Tritt A."/>
            <person name="Yoshinaga Y."/>
            <person name="Zane M."/>
            <person name="Barry K."/>
            <person name="Grigoriev I.V."/>
            <person name="Spatafora J.W."/>
            <person name="Aimea M.C."/>
        </authorList>
    </citation>
    <scope>NUCLEOTIDE SEQUENCE [LARGE SCALE GENOMIC DNA]</scope>
    <source>
        <strain evidence="2 3">UBC 951</strain>
    </source>
</reference>
<dbReference type="InParanoid" id="A0A066WAN0"/>
<dbReference type="RefSeq" id="XP_013244399.1">
    <property type="nucleotide sequence ID" value="XM_013388945.1"/>
</dbReference>
<accession>A0A066WAN0</accession>
<sequence>MVHRRGMRFCCCGVPLINIGAYFILIENALLGGAIAVLAFVPPQIVALMGAVPTWSKFIVGILGIAVLLWQLLGLIAISKEKPGIYRTYIRINFILTLATVAASATFITVGAVQHTKTVNSCVASFGATPQSESTAQLVAPSGTVGNVGRDICNVFIWIQVGLMGLLVALIGLTQFYMCYAQRSYGQQQRDAARDWKALKGEEIPLASWEHHA</sequence>
<protein>
    <recommendedName>
        <fullName evidence="4">MARVEL domain-containing protein</fullName>
    </recommendedName>
</protein>
<proteinExistence type="predicted"/>
<keyword evidence="1" id="KW-0472">Membrane</keyword>
<dbReference type="OrthoDB" id="2552042at2759"/>
<dbReference type="Proteomes" id="UP000027361">
    <property type="component" value="Unassembled WGS sequence"/>
</dbReference>
<feature type="transmembrane region" description="Helical" evidence="1">
    <location>
        <begin position="155"/>
        <end position="180"/>
    </location>
</feature>
<dbReference type="AlphaFoldDB" id="A0A066WAN0"/>
<evidence type="ECO:0000256" key="1">
    <source>
        <dbReference type="SAM" id="Phobius"/>
    </source>
</evidence>
<evidence type="ECO:0008006" key="4">
    <source>
        <dbReference type="Google" id="ProtNLM"/>
    </source>
</evidence>
<name>A0A066WAN0_TILAU</name>
<keyword evidence="1" id="KW-1133">Transmembrane helix</keyword>
<dbReference type="GeneID" id="25264113"/>
<evidence type="ECO:0000313" key="3">
    <source>
        <dbReference type="Proteomes" id="UP000027361"/>
    </source>
</evidence>
<dbReference type="HOGENOM" id="CLU_078557_1_0_1"/>
<keyword evidence="1" id="KW-0812">Transmembrane</keyword>
<dbReference type="EMBL" id="JMSN01000021">
    <property type="protein sequence ID" value="KDN49613.1"/>
    <property type="molecule type" value="Genomic_DNA"/>
</dbReference>
<dbReference type="OMA" id="CFTIAFT"/>
<feature type="transmembrane region" description="Helical" evidence="1">
    <location>
        <begin position="90"/>
        <end position="113"/>
    </location>
</feature>
<dbReference type="STRING" id="1037660.A0A066WAN0"/>
<comment type="caution">
    <text evidence="2">The sequence shown here is derived from an EMBL/GenBank/DDBJ whole genome shotgun (WGS) entry which is preliminary data.</text>
</comment>
<gene>
    <name evidence="2" type="ORF">K437DRAFT_255296</name>
</gene>
<feature type="transmembrane region" description="Helical" evidence="1">
    <location>
        <begin position="58"/>
        <end position="78"/>
    </location>
</feature>
<organism evidence="2 3">
    <name type="scientific">Tilletiaria anomala (strain ATCC 24038 / CBS 436.72 / UBC 951)</name>
    <dbReference type="NCBI Taxonomy" id="1037660"/>
    <lineage>
        <taxon>Eukaryota</taxon>
        <taxon>Fungi</taxon>
        <taxon>Dikarya</taxon>
        <taxon>Basidiomycota</taxon>
        <taxon>Ustilaginomycotina</taxon>
        <taxon>Exobasidiomycetes</taxon>
        <taxon>Georgefischeriales</taxon>
        <taxon>Tilletiariaceae</taxon>
        <taxon>Tilletiaria</taxon>
    </lineage>
</organism>